<protein>
    <recommendedName>
        <fullName evidence="5">Cytochrome C551</fullName>
    </recommendedName>
</protein>
<feature type="region of interest" description="Disordered" evidence="1">
    <location>
        <begin position="33"/>
        <end position="82"/>
    </location>
</feature>
<feature type="chain" id="PRO_5005818347" description="Cytochrome C551" evidence="2">
    <location>
        <begin position="29"/>
        <end position="82"/>
    </location>
</feature>
<dbReference type="PROSITE" id="PS51257">
    <property type="entry name" value="PROKAR_LIPOPROTEIN"/>
    <property type="match status" value="1"/>
</dbReference>
<keyword evidence="4" id="KW-1185">Reference proteome</keyword>
<dbReference type="Proteomes" id="UP000037755">
    <property type="component" value="Unassembled WGS sequence"/>
</dbReference>
<reference evidence="3 4" key="1">
    <citation type="submission" date="2015-08" db="EMBL/GenBank/DDBJ databases">
        <title>Whole genome sequence of Flavobacterium akiainvivens IK-1T, from decaying Wikstroemia oahuensis, an endemic Hawaiian shrub.</title>
        <authorList>
            <person name="Wan X."/>
            <person name="Hou S."/>
            <person name="Saito J."/>
            <person name="Donachie S."/>
        </authorList>
    </citation>
    <scope>NUCLEOTIDE SEQUENCE [LARGE SCALE GENOMIC DNA]</scope>
    <source>
        <strain evidence="3 4">IK-1</strain>
    </source>
</reference>
<organism evidence="3 4">
    <name type="scientific">Flavobacterium akiainvivens</name>
    <dbReference type="NCBI Taxonomy" id="1202724"/>
    <lineage>
        <taxon>Bacteria</taxon>
        <taxon>Pseudomonadati</taxon>
        <taxon>Bacteroidota</taxon>
        <taxon>Flavobacteriia</taxon>
        <taxon>Flavobacteriales</taxon>
        <taxon>Flavobacteriaceae</taxon>
        <taxon>Flavobacterium</taxon>
    </lineage>
</organism>
<evidence type="ECO:0000256" key="2">
    <source>
        <dbReference type="SAM" id="SignalP"/>
    </source>
</evidence>
<feature type="compositionally biased region" description="Polar residues" evidence="1">
    <location>
        <begin position="33"/>
        <end position="59"/>
    </location>
</feature>
<dbReference type="AlphaFoldDB" id="A0A0M8MGB6"/>
<evidence type="ECO:0008006" key="5">
    <source>
        <dbReference type="Google" id="ProtNLM"/>
    </source>
</evidence>
<name>A0A0M8MGB6_9FLAO</name>
<dbReference type="EMBL" id="LIYD01000005">
    <property type="protein sequence ID" value="KOS05671.1"/>
    <property type="molecule type" value="Genomic_DNA"/>
</dbReference>
<comment type="caution">
    <text evidence="3">The sequence shown here is derived from an EMBL/GenBank/DDBJ whole genome shotgun (WGS) entry which is preliminary data.</text>
</comment>
<accession>A0A0M8MGB6</accession>
<dbReference type="STRING" id="1202724.AM493_06210"/>
<feature type="signal peptide" evidence="2">
    <location>
        <begin position="1"/>
        <end position="28"/>
    </location>
</feature>
<sequence length="82" mass="8443">MKTINSAIYLAAIFVLGLALSCSGGSSATNTDYLTTPVSAAGPQTSSDMNISPANSSVSDPMYDGNDSIKRADSLKLNKPNN</sequence>
<evidence type="ECO:0000256" key="1">
    <source>
        <dbReference type="SAM" id="MobiDB-lite"/>
    </source>
</evidence>
<dbReference type="PATRIC" id="fig|1202724.3.peg.1289"/>
<proteinExistence type="predicted"/>
<keyword evidence="2" id="KW-0732">Signal</keyword>
<dbReference type="RefSeq" id="WP_054406879.1">
    <property type="nucleotide sequence ID" value="NZ_FOYA01000003.1"/>
</dbReference>
<gene>
    <name evidence="3" type="ORF">AM493_06210</name>
</gene>
<evidence type="ECO:0000313" key="3">
    <source>
        <dbReference type="EMBL" id="KOS05671.1"/>
    </source>
</evidence>
<feature type="compositionally biased region" description="Basic and acidic residues" evidence="1">
    <location>
        <begin position="67"/>
        <end position="76"/>
    </location>
</feature>
<evidence type="ECO:0000313" key="4">
    <source>
        <dbReference type="Proteomes" id="UP000037755"/>
    </source>
</evidence>